<gene>
    <name evidence="1" type="ORF">BRAN1462_LOCUS27341</name>
</gene>
<accession>A0A7S2K8Q4</accession>
<reference evidence="1" key="1">
    <citation type="submission" date="2021-01" db="EMBL/GenBank/DDBJ databases">
        <authorList>
            <person name="Corre E."/>
            <person name="Pelletier E."/>
            <person name="Niang G."/>
            <person name="Scheremetjew M."/>
            <person name="Finn R."/>
            <person name="Kale V."/>
            <person name="Holt S."/>
            <person name="Cochrane G."/>
            <person name="Meng A."/>
            <person name="Brown T."/>
            <person name="Cohen L."/>
        </authorList>
    </citation>
    <scope>NUCLEOTIDE SEQUENCE</scope>
    <source>
        <strain evidence="1">RCC3387</strain>
    </source>
</reference>
<organism evidence="1">
    <name type="scientific">Zooxanthella nutricula</name>
    <dbReference type="NCBI Taxonomy" id="1333877"/>
    <lineage>
        <taxon>Eukaryota</taxon>
        <taxon>Sar</taxon>
        <taxon>Alveolata</taxon>
        <taxon>Dinophyceae</taxon>
        <taxon>Peridiniales</taxon>
        <taxon>Peridiniales incertae sedis</taxon>
        <taxon>Zooxanthella</taxon>
    </lineage>
</organism>
<proteinExistence type="predicted"/>
<name>A0A7S2K8Q4_9DINO</name>
<dbReference type="AlphaFoldDB" id="A0A7S2K8Q4"/>
<protein>
    <submittedName>
        <fullName evidence="1">Uncharacterized protein</fullName>
    </submittedName>
</protein>
<dbReference type="EMBL" id="HBGW01043153">
    <property type="protein sequence ID" value="CAD9568566.1"/>
    <property type="molecule type" value="Transcribed_RNA"/>
</dbReference>
<evidence type="ECO:0000313" key="1">
    <source>
        <dbReference type="EMBL" id="CAD9568566.1"/>
    </source>
</evidence>
<sequence length="155" mass="17661">MGSFATTWRAVEEKKHRLVLRLRSHLSFKLAPTSPSRGGNSCQRRLLLRCPDQVRECRLLVPQNSRVENTEWLRAGPDGGLFSTRLLLAKKEVEVCRFCKDKGEINPMMADAAECCKHCCLHTPFEPSFQRPAIALWRAIAMHQRGTVHPQHSNT</sequence>